<dbReference type="InterPro" id="IPR002037">
    <property type="entry name" value="Glyco_hydro_8"/>
</dbReference>
<keyword evidence="7" id="KW-0624">Polysaccharide degradation</keyword>
<evidence type="ECO:0000256" key="3">
    <source>
        <dbReference type="ARBA" id="ARBA00012601"/>
    </source>
</evidence>
<evidence type="ECO:0000256" key="4">
    <source>
        <dbReference type="ARBA" id="ARBA00022801"/>
    </source>
</evidence>
<gene>
    <name evidence="9" type="ORF">FAA86_15425</name>
</gene>
<evidence type="ECO:0000313" key="9">
    <source>
        <dbReference type="EMBL" id="THV34488.1"/>
    </source>
</evidence>
<protein>
    <recommendedName>
        <fullName evidence="3">cellulase</fullName>
        <ecNumber evidence="3">3.2.1.4</ecNumber>
    </recommendedName>
</protein>
<evidence type="ECO:0000256" key="2">
    <source>
        <dbReference type="ARBA" id="ARBA00009209"/>
    </source>
</evidence>
<evidence type="ECO:0000256" key="7">
    <source>
        <dbReference type="ARBA" id="ARBA00023326"/>
    </source>
</evidence>
<evidence type="ECO:0000256" key="6">
    <source>
        <dbReference type="ARBA" id="ARBA00023295"/>
    </source>
</evidence>
<dbReference type="GO" id="GO:0030245">
    <property type="term" value="P:cellulose catabolic process"/>
    <property type="evidence" value="ECO:0007669"/>
    <property type="project" value="UniProtKB-KW"/>
</dbReference>
<organism evidence="9 10">
    <name type="scientific">Rhizobium rosettiformans W3</name>
    <dbReference type="NCBI Taxonomy" id="538378"/>
    <lineage>
        <taxon>Bacteria</taxon>
        <taxon>Pseudomonadati</taxon>
        <taxon>Pseudomonadota</taxon>
        <taxon>Alphaproteobacteria</taxon>
        <taxon>Hyphomicrobiales</taxon>
        <taxon>Rhizobiaceae</taxon>
        <taxon>Rhizobium/Agrobacterium group</taxon>
        <taxon>Rhizobium</taxon>
    </lineage>
</organism>
<feature type="compositionally biased region" description="Basic and acidic residues" evidence="8">
    <location>
        <begin position="12"/>
        <end position="25"/>
    </location>
</feature>
<keyword evidence="4 9" id="KW-0378">Hydrolase</keyword>
<accession>A0A4S8PT50</accession>
<dbReference type="Proteomes" id="UP000307378">
    <property type="component" value="Unassembled WGS sequence"/>
</dbReference>
<dbReference type="Pfam" id="PF01270">
    <property type="entry name" value="Glyco_hydro_8"/>
    <property type="match status" value="1"/>
</dbReference>
<dbReference type="SUPFAM" id="SSF48208">
    <property type="entry name" value="Six-hairpin glycosidases"/>
    <property type="match status" value="1"/>
</dbReference>
<evidence type="ECO:0000256" key="5">
    <source>
        <dbReference type="ARBA" id="ARBA00023001"/>
    </source>
</evidence>
<comment type="caution">
    <text evidence="9">The sequence shown here is derived from an EMBL/GenBank/DDBJ whole genome shotgun (WGS) entry which is preliminary data.</text>
</comment>
<keyword evidence="6" id="KW-0326">Glycosidase</keyword>
<proteinExistence type="inferred from homology"/>
<dbReference type="EC" id="3.2.1.4" evidence="3"/>
<dbReference type="Gene3D" id="1.50.10.10">
    <property type="match status" value="1"/>
</dbReference>
<dbReference type="GO" id="GO:0008810">
    <property type="term" value="F:cellulase activity"/>
    <property type="evidence" value="ECO:0007669"/>
    <property type="project" value="UniProtKB-EC"/>
</dbReference>
<dbReference type="AlphaFoldDB" id="A0A4S8PT50"/>
<evidence type="ECO:0000313" key="10">
    <source>
        <dbReference type="Proteomes" id="UP000307378"/>
    </source>
</evidence>
<keyword evidence="5" id="KW-0136">Cellulose degradation</keyword>
<dbReference type="InterPro" id="IPR008928">
    <property type="entry name" value="6-hairpin_glycosidase_sf"/>
</dbReference>
<dbReference type="PRINTS" id="PR00735">
    <property type="entry name" value="GLHYDRLASE8"/>
</dbReference>
<comment type="similarity">
    <text evidence="2">Belongs to the glycosyl hydrolase 8 (cellulase D) family.</text>
</comment>
<evidence type="ECO:0000256" key="1">
    <source>
        <dbReference type="ARBA" id="ARBA00000966"/>
    </source>
</evidence>
<evidence type="ECO:0000256" key="8">
    <source>
        <dbReference type="SAM" id="MobiDB-lite"/>
    </source>
</evidence>
<dbReference type="InterPro" id="IPR012341">
    <property type="entry name" value="6hp_glycosidase-like_sf"/>
</dbReference>
<reference evidence="9 10" key="1">
    <citation type="submission" date="2019-04" db="EMBL/GenBank/DDBJ databases">
        <title>genome sequence of strain W3.</title>
        <authorList>
            <person name="Gao J."/>
            <person name="Sun J."/>
        </authorList>
    </citation>
    <scope>NUCLEOTIDE SEQUENCE [LARGE SCALE GENOMIC DNA]</scope>
    <source>
        <strain evidence="9 10">W3</strain>
    </source>
</reference>
<keyword evidence="7" id="KW-0119">Carbohydrate metabolism</keyword>
<dbReference type="EMBL" id="STGU01000008">
    <property type="protein sequence ID" value="THV34488.1"/>
    <property type="molecule type" value="Genomic_DNA"/>
</dbReference>
<comment type="catalytic activity">
    <reaction evidence="1">
        <text>Endohydrolysis of (1-&gt;4)-beta-D-glucosidic linkages in cellulose, lichenin and cereal beta-D-glucans.</text>
        <dbReference type="EC" id="3.2.1.4"/>
    </reaction>
</comment>
<name>A0A4S8PT50_9HYPH</name>
<sequence>MVLEQRPRIHHRADPGGDPARRIDLSRSPAGTQTVTLRLRIASLALGYALVTGAATSALSQPQENVAADIAAGAWLVYQHNFVTDEGRVVDNRAGGISHSESQGYGMLMAEAADDRTSFDKIWAWTRANLFVREDGLAAWRWDPAQIPPITDRNNATDGDLLIAWALMRGGQRWSDPALQREARRISLAIAERAIIETRHGLVLLPGVQGFGPNEQSDGPVVNMSYWIFPALMDLGRLSDRFPARDLMNSGLTLVRDSRFGPARLPADWLSLSGQVPQPAIGYPSQFGYDAIRVPLYLAWYSRDYPDILEIFATHWKQFGKASMSVVELATATRLSPMPDPGYQAVAALVECSLGRRPDVALLSDFSSQDYYPSTLHVLSLMAIAERYPTCLTDFP</sequence>
<feature type="region of interest" description="Disordered" evidence="8">
    <location>
        <begin position="1"/>
        <end position="27"/>
    </location>
</feature>